<organism evidence="1 2">
    <name type="scientific">Maccoyibacter intestinihominis</name>
    <dbReference type="NCBI Taxonomy" id="3133499"/>
    <lineage>
        <taxon>Bacteria</taxon>
        <taxon>Bacillati</taxon>
        <taxon>Bacillota</taxon>
        <taxon>Clostridia</taxon>
        <taxon>Lachnospirales</taxon>
        <taxon>Lachnospiraceae</taxon>
        <taxon>Maccoyibacter</taxon>
    </lineage>
</organism>
<gene>
    <name evidence="1" type="ORF">WMO43_02330</name>
</gene>
<evidence type="ECO:0000313" key="1">
    <source>
        <dbReference type="EMBL" id="MEQ2556720.1"/>
    </source>
</evidence>
<dbReference type="Proteomes" id="UP001454489">
    <property type="component" value="Unassembled WGS sequence"/>
</dbReference>
<keyword evidence="2" id="KW-1185">Reference proteome</keyword>
<accession>A0ABV1HB71</accession>
<evidence type="ECO:0000313" key="2">
    <source>
        <dbReference type="Proteomes" id="UP001454489"/>
    </source>
</evidence>
<comment type="caution">
    <text evidence="1">The sequence shown here is derived from an EMBL/GenBank/DDBJ whole genome shotgun (WGS) entry which is preliminary data.</text>
</comment>
<reference evidence="1 2" key="1">
    <citation type="submission" date="2024-03" db="EMBL/GenBank/DDBJ databases">
        <title>Human intestinal bacterial collection.</title>
        <authorList>
            <person name="Pauvert C."/>
            <person name="Hitch T.C.A."/>
            <person name="Clavel T."/>
        </authorList>
    </citation>
    <scope>NUCLEOTIDE SEQUENCE [LARGE SCALE GENOMIC DNA]</scope>
    <source>
        <strain evidence="1 2">CLA-AA-H185</strain>
    </source>
</reference>
<protein>
    <submittedName>
        <fullName evidence="1">Uncharacterized protein</fullName>
    </submittedName>
</protein>
<dbReference type="EMBL" id="JBBMEX010000002">
    <property type="protein sequence ID" value="MEQ2556720.1"/>
    <property type="molecule type" value="Genomic_DNA"/>
</dbReference>
<proteinExistence type="predicted"/>
<name>A0ABV1HB71_9FIRM</name>
<dbReference type="RefSeq" id="WP_353529738.1">
    <property type="nucleotide sequence ID" value="NZ_JBBMEX010000002.1"/>
</dbReference>
<sequence length="79" mass="9223">MAYGYEDLSRAQEDVIRVMKAHGNILIKKHGFWTYENCEFHKDHNSNIPIFSCQITTLRVLARRNIVTLDENKGICKLN</sequence>